<gene>
    <name evidence="1" type="ORF">GCM10022423_02180</name>
</gene>
<proteinExistence type="predicted"/>
<reference evidence="2" key="1">
    <citation type="journal article" date="2019" name="Int. J. Syst. Evol. Microbiol.">
        <title>The Global Catalogue of Microorganisms (GCM) 10K type strain sequencing project: providing services to taxonomists for standard genome sequencing and annotation.</title>
        <authorList>
            <consortium name="The Broad Institute Genomics Platform"/>
            <consortium name="The Broad Institute Genome Sequencing Center for Infectious Disease"/>
            <person name="Wu L."/>
            <person name="Ma J."/>
        </authorList>
    </citation>
    <scope>NUCLEOTIDE SEQUENCE [LARGE SCALE GENOMIC DNA]</scope>
    <source>
        <strain evidence="2">JCM 17337</strain>
    </source>
</reference>
<protein>
    <submittedName>
        <fullName evidence="1">Uncharacterized protein</fullName>
    </submittedName>
</protein>
<evidence type="ECO:0000313" key="1">
    <source>
        <dbReference type="EMBL" id="GAA3755705.1"/>
    </source>
</evidence>
<dbReference type="RefSeq" id="WP_345139070.1">
    <property type="nucleotide sequence ID" value="NZ_BAABDU010000002.1"/>
</dbReference>
<accession>A0ABP7G8J7</accession>
<sequence length="116" mass="13793">MIRKLEELQQEIYNYELKINGEYFLDYSPKISFFKIGDYFDITYYGDGYDDNFQTKAKEFDYETNFAFCSLLDLLSEQSISEKIIKLSFEGPDQGANGTKSWNFDRLLNENTYFQI</sequence>
<evidence type="ECO:0000313" key="2">
    <source>
        <dbReference type="Proteomes" id="UP001500748"/>
    </source>
</evidence>
<name>A0ABP7G8J7_9FLAO</name>
<comment type="caution">
    <text evidence="1">The sequence shown here is derived from an EMBL/GenBank/DDBJ whole genome shotgun (WGS) entry which is preliminary data.</text>
</comment>
<dbReference type="EMBL" id="BAABDU010000002">
    <property type="protein sequence ID" value="GAA3755705.1"/>
    <property type="molecule type" value="Genomic_DNA"/>
</dbReference>
<organism evidence="1 2">
    <name type="scientific">Flavobacterium ginsengiterrae</name>
    <dbReference type="NCBI Taxonomy" id="871695"/>
    <lineage>
        <taxon>Bacteria</taxon>
        <taxon>Pseudomonadati</taxon>
        <taxon>Bacteroidota</taxon>
        <taxon>Flavobacteriia</taxon>
        <taxon>Flavobacteriales</taxon>
        <taxon>Flavobacteriaceae</taxon>
        <taxon>Flavobacterium</taxon>
    </lineage>
</organism>
<keyword evidence="2" id="KW-1185">Reference proteome</keyword>
<dbReference type="Proteomes" id="UP001500748">
    <property type="component" value="Unassembled WGS sequence"/>
</dbReference>